<protein>
    <submittedName>
        <fullName evidence="1">Uncharacterized protein</fullName>
    </submittedName>
</protein>
<organism evidence="1 2">
    <name type="scientific">Waltera intestinalis</name>
    <dbReference type="NCBI Taxonomy" id="2606635"/>
    <lineage>
        <taxon>Bacteria</taxon>
        <taxon>Bacillati</taxon>
        <taxon>Bacillota</taxon>
        <taxon>Clostridia</taxon>
        <taxon>Lachnospirales</taxon>
        <taxon>Lachnospiraceae</taxon>
        <taxon>Waltera</taxon>
    </lineage>
</organism>
<comment type="caution">
    <text evidence="1">The sequence shown here is derived from an EMBL/GenBank/DDBJ whole genome shotgun (WGS) entry which is preliminary data.</text>
</comment>
<proteinExistence type="predicted"/>
<dbReference type="RefSeq" id="WP_154430665.1">
    <property type="nucleotide sequence ID" value="NZ_VUMU01000013.1"/>
</dbReference>
<dbReference type="AlphaFoldDB" id="A0A6L5YJR3"/>
<evidence type="ECO:0000313" key="2">
    <source>
        <dbReference type="Proteomes" id="UP000476055"/>
    </source>
</evidence>
<dbReference type="EMBL" id="VUMU01000013">
    <property type="protein sequence ID" value="MST58644.1"/>
    <property type="molecule type" value="Genomic_DNA"/>
</dbReference>
<sequence>MDTKNITDFIVKGINEKKQSQQIIVVTHNPNIVVNTNSEQVIHMEFAGGEINASHSGALQDFEIRDAICDVMEGGREALESRYYRITKALE</sequence>
<evidence type="ECO:0000313" key="1">
    <source>
        <dbReference type="EMBL" id="MST58644.1"/>
    </source>
</evidence>
<dbReference type="Proteomes" id="UP000476055">
    <property type="component" value="Unassembled WGS sequence"/>
</dbReference>
<reference evidence="1 2" key="1">
    <citation type="submission" date="2019-08" db="EMBL/GenBank/DDBJ databases">
        <title>In-depth cultivation of the pig gut microbiome towards novel bacterial diversity and tailored functional studies.</title>
        <authorList>
            <person name="Wylensek D."/>
            <person name="Hitch T.C.A."/>
            <person name="Clavel T."/>
        </authorList>
    </citation>
    <scope>NUCLEOTIDE SEQUENCE [LARGE SCALE GENOMIC DNA]</scope>
    <source>
        <strain evidence="1 2">WCA3-601-WT-6H</strain>
    </source>
</reference>
<gene>
    <name evidence="1" type="ORF">FYJ59_10415</name>
</gene>
<accession>A0A6L5YJR3</accession>
<keyword evidence="2" id="KW-1185">Reference proteome</keyword>
<name>A0A6L5YJR3_9FIRM</name>